<gene>
    <name evidence="1" type="ORF">GCM10007938_16050</name>
</gene>
<name>A0ABQ6EXB2_9VIBR</name>
<organism evidence="1 2">
    <name type="scientific">Vibrio zhanjiangensis</name>
    <dbReference type="NCBI Taxonomy" id="1046128"/>
    <lineage>
        <taxon>Bacteria</taxon>
        <taxon>Pseudomonadati</taxon>
        <taxon>Pseudomonadota</taxon>
        <taxon>Gammaproteobacteria</taxon>
        <taxon>Vibrionales</taxon>
        <taxon>Vibrionaceae</taxon>
        <taxon>Vibrio</taxon>
    </lineage>
</organism>
<evidence type="ECO:0000313" key="2">
    <source>
        <dbReference type="Proteomes" id="UP001157138"/>
    </source>
</evidence>
<evidence type="ECO:0000313" key="1">
    <source>
        <dbReference type="EMBL" id="GLT17827.1"/>
    </source>
</evidence>
<proteinExistence type="predicted"/>
<dbReference type="RefSeq" id="WP_284191727.1">
    <property type="nucleotide sequence ID" value="NZ_BSPW01000027.1"/>
</dbReference>
<sequence length="103" mass="12058">MSSNNEYVDYDDILLKQAIEIEEREAFTSEALKTLEENSRKRKSLDAMYPSIDDMTRNKIKENKEIINKELEKQGITSDDSFVDIVKEKNKVNYRARPGRVLI</sequence>
<keyword evidence="2" id="KW-1185">Reference proteome</keyword>
<reference evidence="2" key="1">
    <citation type="journal article" date="2019" name="Int. J. Syst. Evol. Microbiol.">
        <title>The Global Catalogue of Microorganisms (GCM) 10K type strain sequencing project: providing services to taxonomists for standard genome sequencing and annotation.</title>
        <authorList>
            <consortium name="The Broad Institute Genomics Platform"/>
            <consortium name="The Broad Institute Genome Sequencing Center for Infectious Disease"/>
            <person name="Wu L."/>
            <person name="Ma J."/>
        </authorList>
    </citation>
    <scope>NUCLEOTIDE SEQUENCE [LARGE SCALE GENOMIC DNA]</scope>
    <source>
        <strain evidence="2">NBRC 108723</strain>
    </source>
</reference>
<dbReference type="Proteomes" id="UP001157138">
    <property type="component" value="Unassembled WGS sequence"/>
</dbReference>
<dbReference type="EMBL" id="BSPW01000027">
    <property type="protein sequence ID" value="GLT17827.1"/>
    <property type="molecule type" value="Genomic_DNA"/>
</dbReference>
<comment type="caution">
    <text evidence="1">The sequence shown here is derived from an EMBL/GenBank/DDBJ whole genome shotgun (WGS) entry which is preliminary data.</text>
</comment>
<protein>
    <submittedName>
        <fullName evidence="1">Uncharacterized protein</fullName>
    </submittedName>
</protein>
<accession>A0ABQ6EXB2</accession>